<evidence type="ECO:0000313" key="6">
    <source>
        <dbReference type="Proteomes" id="UP001060414"/>
    </source>
</evidence>
<name>A0ABY5ZP69_9BACT</name>
<dbReference type="InterPro" id="IPR037038">
    <property type="entry name" value="HepT-like_sf"/>
</dbReference>
<dbReference type="PANTHER" id="PTHR33397">
    <property type="entry name" value="UPF0331 PROTEIN YUTE"/>
    <property type="match status" value="1"/>
</dbReference>
<proteinExistence type="inferred from homology"/>
<sequence>MASMILLTKFDALQRCLARIAAKTPASVDLLQNDLDAQDIIALNLERAVQVCVDIAAHVVAQHSAPAPSTMGEGFDRLHELEVISEQTALRMKNAVGFRNISVHEYQKIDWLIVYRIITEHLDDFRDFARQVLNWTESRGDKSPEDGD</sequence>
<keyword evidence="6" id="KW-1185">Reference proteome</keyword>
<organism evidence="5 6">
    <name type="scientific">Geoalkalibacter halelectricus</name>
    <dbReference type="NCBI Taxonomy" id="2847045"/>
    <lineage>
        <taxon>Bacteria</taxon>
        <taxon>Pseudomonadati</taxon>
        <taxon>Thermodesulfobacteriota</taxon>
        <taxon>Desulfuromonadia</taxon>
        <taxon>Desulfuromonadales</taxon>
        <taxon>Geoalkalibacteraceae</taxon>
        <taxon>Geoalkalibacter</taxon>
    </lineage>
</organism>
<dbReference type="NCBIfam" id="NF047751">
    <property type="entry name" value="HepT_toxin"/>
    <property type="match status" value="1"/>
</dbReference>
<reference evidence="5" key="1">
    <citation type="journal article" date="2022" name="Environ. Microbiol.">
        <title>Geoalkalibacter halelectricus SAP #1 sp. nov. possessing extracellular electron transfer and mineral#reducing capabilities from a haloalkaline environment.</title>
        <authorList>
            <person name="Yadav S."/>
            <person name="Singh R."/>
            <person name="Sundharam S.S."/>
            <person name="Chaudhary S."/>
            <person name="Krishnamurthi S."/>
            <person name="Patil S.A."/>
        </authorList>
    </citation>
    <scope>NUCLEOTIDE SEQUENCE</scope>
    <source>
        <strain evidence="5">SAP-1</strain>
    </source>
</reference>
<comment type="similarity">
    <text evidence="4">Belongs to the HepT RNase toxin family.</text>
</comment>
<accession>A0ABY5ZP69</accession>
<dbReference type="InterPro" id="IPR008201">
    <property type="entry name" value="HepT-like"/>
</dbReference>
<dbReference type="Gene3D" id="1.20.120.580">
    <property type="entry name" value="bsu32300-like"/>
    <property type="match status" value="1"/>
</dbReference>
<gene>
    <name evidence="5" type="ORF">L9S41_18635</name>
</gene>
<dbReference type="Proteomes" id="UP001060414">
    <property type="component" value="Chromosome"/>
</dbReference>
<protein>
    <submittedName>
        <fullName evidence="5">DUF86 domain-containing protein</fullName>
    </submittedName>
</protein>
<dbReference type="PANTHER" id="PTHR33397:SF3">
    <property type="entry name" value="MRNA NUCLEASE HEPT"/>
    <property type="match status" value="1"/>
</dbReference>
<dbReference type="RefSeq" id="WP_260748027.1">
    <property type="nucleotide sequence ID" value="NZ_CP092109.1"/>
</dbReference>
<keyword evidence="3" id="KW-0378">Hydrolase</keyword>
<dbReference type="Pfam" id="PF01934">
    <property type="entry name" value="HepT-like"/>
    <property type="match status" value="1"/>
</dbReference>
<evidence type="ECO:0000256" key="2">
    <source>
        <dbReference type="ARBA" id="ARBA00022722"/>
    </source>
</evidence>
<evidence type="ECO:0000256" key="4">
    <source>
        <dbReference type="ARBA" id="ARBA00024207"/>
    </source>
</evidence>
<evidence type="ECO:0000256" key="3">
    <source>
        <dbReference type="ARBA" id="ARBA00022801"/>
    </source>
</evidence>
<keyword evidence="2" id="KW-0540">Nuclease</keyword>
<evidence type="ECO:0000256" key="1">
    <source>
        <dbReference type="ARBA" id="ARBA00022649"/>
    </source>
</evidence>
<dbReference type="EMBL" id="CP092109">
    <property type="protein sequence ID" value="UWZ79675.1"/>
    <property type="molecule type" value="Genomic_DNA"/>
</dbReference>
<dbReference type="InterPro" id="IPR052379">
    <property type="entry name" value="Type_VII_TA_RNase"/>
</dbReference>
<keyword evidence="1" id="KW-1277">Toxin-antitoxin system</keyword>
<evidence type="ECO:0000313" key="5">
    <source>
        <dbReference type="EMBL" id="UWZ79675.1"/>
    </source>
</evidence>